<dbReference type="Pfam" id="PF01370">
    <property type="entry name" value="Epimerase"/>
    <property type="match status" value="1"/>
</dbReference>
<gene>
    <name evidence="2" type="ORF">GCM10009827_035580</name>
</gene>
<dbReference type="SUPFAM" id="SSF51735">
    <property type="entry name" value="NAD(P)-binding Rossmann-fold domains"/>
    <property type="match status" value="1"/>
</dbReference>
<evidence type="ECO:0000259" key="1">
    <source>
        <dbReference type="Pfam" id="PF01370"/>
    </source>
</evidence>
<dbReference type="InterPro" id="IPR050177">
    <property type="entry name" value="Lipid_A_modif_metabolic_enz"/>
</dbReference>
<dbReference type="EMBL" id="BAAAQD010000006">
    <property type="protein sequence ID" value="GAA1517486.1"/>
    <property type="molecule type" value="Genomic_DNA"/>
</dbReference>
<evidence type="ECO:0000313" key="2">
    <source>
        <dbReference type="EMBL" id="GAA1517486.1"/>
    </source>
</evidence>
<dbReference type="Proteomes" id="UP001501470">
    <property type="component" value="Unassembled WGS sequence"/>
</dbReference>
<evidence type="ECO:0000313" key="3">
    <source>
        <dbReference type="Proteomes" id="UP001501470"/>
    </source>
</evidence>
<dbReference type="PANTHER" id="PTHR43245">
    <property type="entry name" value="BIFUNCTIONAL POLYMYXIN RESISTANCE PROTEIN ARNA"/>
    <property type="match status" value="1"/>
</dbReference>
<proteinExistence type="predicted"/>
<keyword evidence="3" id="KW-1185">Reference proteome</keyword>
<reference evidence="2 3" key="1">
    <citation type="journal article" date="2019" name="Int. J. Syst. Evol. Microbiol.">
        <title>The Global Catalogue of Microorganisms (GCM) 10K type strain sequencing project: providing services to taxonomists for standard genome sequencing and annotation.</title>
        <authorList>
            <consortium name="The Broad Institute Genomics Platform"/>
            <consortium name="The Broad Institute Genome Sequencing Center for Infectious Disease"/>
            <person name="Wu L."/>
            <person name="Ma J."/>
        </authorList>
    </citation>
    <scope>NUCLEOTIDE SEQUENCE [LARGE SCALE GENOMIC DNA]</scope>
    <source>
        <strain evidence="2 3">JCM 15933</strain>
    </source>
</reference>
<dbReference type="RefSeq" id="WP_344503036.1">
    <property type="nucleotide sequence ID" value="NZ_BAAAQD010000006.1"/>
</dbReference>
<protein>
    <submittedName>
        <fullName evidence="2">SDR family oxidoreductase</fullName>
    </submittedName>
</protein>
<dbReference type="InterPro" id="IPR001509">
    <property type="entry name" value="Epimerase_deHydtase"/>
</dbReference>
<feature type="domain" description="NAD-dependent epimerase/dehydratase" evidence="1">
    <location>
        <begin position="3"/>
        <end position="210"/>
    </location>
</feature>
<organism evidence="2 3">
    <name type="scientific">Dactylosporangium maewongense</name>
    <dbReference type="NCBI Taxonomy" id="634393"/>
    <lineage>
        <taxon>Bacteria</taxon>
        <taxon>Bacillati</taxon>
        <taxon>Actinomycetota</taxon>
        <taxon>Actinomycetes</taxon>
        <taxon>Micromonosporales</taxon>
        <taxon>Micromonosporaceae</taxon>
        <taxon>Dactylosporangium</taxon>
    </lineage>
</organism>
<name>A0ABN2AFM5_9ACTN</name>
<dbReference type="Gene3D" id="3.40.50.720">
    <property type="entry name" value="NAD(P)-binding Rossmann-like Domain"/>
    <property type="match status" value="1"/>
</dbReference>
<dbReference type="InterPro" id="IPR036291">
    <property type="entry name" value="NAD(P)-bd_dom_sf"/>
</dbReference>
<sequence>MRILIVGGTRFVGRHITEAALAAGHDVTLLHRGQTGADLFPAATHLHADRNALPDGLFAGHEGWDATIDVSAYLPRQVHGLADAIGEHGGRYVYISSVSVYDVPAGPGFAEDSPLLKLDDPTVEEITNETYGPLKAACERVAEERFGTSTVIIRPTYVVGPHDHLSRFTWWVERVARGGEILAPGPRDAAIQVIDARDMADWTIRLLDRPGGGVFHAVSPAPPFSFEQLLEAMLAEVGPPGTTLTWVDADFLRTRGIDEERLPLWHPFDAEAALDAADPSAAFAAGLSPRPLRQTIRETYESALLDPLPPPSERLTADQETTLLTEWRLHTS</sequence>
<accession>A0ABN2AFM5</accession>
<dbReference type="PANTHER" id="PTHR43245:SF13">
    <property type="entry name" value="UDP-D-APIOSE_UDP-D-XYLOSE SYNTHASE 2"/>
    <property type="match status" value="1"/>
</dbReference>
<comment type="caution">
    <text evidence="2">The sequence shown here is derived from an EMBL/GenBank/DDBJ whole genome shotgun (WGS) entry which is preliminary data.</text>
</comment>